<dbReference type="EMBL" id="LPUX01000055">
    <property type="protein sequence ID" value="OAP40007.1"/>
    <property type="molecule type" value="Genomic_DNA"/>
</dbReference>
<sequence length="263" mass="28719">MNSVARSYKNTALEFESLHGTLLETENKEKPETDSALLILDSRTLDRECLARCLVLHGMGLEILAYGSIDEWRKNNDLHPPVAAILLNIGSRKVTDPSIAAEIAHLVTEFGPNPVVVLSDIDELAQILKALECGARGYIPSSIGFEVCVKAVNLARAGGTFVPASSVLGRTVADACEEMAQPATGMFTQRQEEVIRALRRGKANKIIAYELHLHESTVKVHVRNIMKKLGATNRTEVAYKASQMFSAEVGALDQPGLPQSRTW</sequence>
<organism evidence="2 3">
    <name type="scientific">Sinorhizobium glycinis</name>
    <dbReference type="NCBI Taxonomy" id="1472378"/>
    <lineage>
        <taxon>Bacteria</taxon>
        <taxon>Pseudomonadati</taxon>
        <taxon>Pseudomonadota</taxon>
        <taxon>Alphaproteobacteria</taxon>
        <taxon>Hyphomicrobiales</taxon>
        <taxon>Rhizobiaceae</taxon>
        <taxon>Sinorhizobium/Ensifer group</taxon>
        <taxon>Sinorhizobium</taxon>
    </lineage>
</organism>
<dbReference type="InterPro" id="IPR016032">
    <property type="entry name" value="Sig_transdc_resp-reg_C-effctor"/>
</dbReference>
<dbReference type="Proteomes" id="UP000094025">
    <property type="component" value="Unassembled WGS sequence"/>
</dbReference>
<dbReference type="CDD" id="cd06170">
    <property type="entry name" value="LuxR_C_like"/>
    <property type="match status" value="1"/>
</dbReference>
<evidence type="ECO:0000259" key="1">
    <source>
        <dbReference type="PROSITE" id="PS50043"/>
    </source>
</evidence>
<dbReference type="AlphaFoldDB" id="A0A178XXN7"/>
<dbReference type="PROSITE" id="PS00622">
    <property type="entry name" value="HTH_LUXR_1"/>
    <property type="match status" value="1"/>
</dbReference>
<dbReference type="PANTHER" id="PTHR45566">
    <property type="entry name" value="HTH-TYPE TRANSCRIPTIONAL REGULATOR YHJB-RELATED"/>
    <property type="match status" value="1"/>
</dbReference>
<dbReference type="SUPFAM" id="SSF52172">
    <property type="entry name" value="CheY-like"/>
    <property type="match status" value="1"/>
</dbReference>
<comment type="caution">
    <text evidence="2">The sequence shown here is derived from an EMBL/GenBank/DDBJ whole genome shotgun (WGS) entry which is preliminary data.</text>
</comment>
<proteinExistence type="predicted"/>
<dbReference type="PROSITE" id="PS50043">
    <property type="entry name" value="HTH_LUXR_2"/>
    <property type="match status" value="1"/>
</dbReference>
<evidence type="ECO:0000313" key="3">
    <source>
        <dbReference type="Proteomes" id="UP000094025"/>
    </source>
</evidence>
<dbReference type="SMART" id="SM00421">
    <property type="entry name" value="HTH_LUXR"/>
    <property type="match status" value="1"/>
</dbReference>
<accession>A0A178XXN7</accession>
<dbReference type="Gene3D" id="3.40.50.2300">
    <property type="match status" value="1"/>
</dbReference>
<dbReference type="InterPro" id="IPR000792">
    <property type="entry name" value="Tscrpt_reg_LuxR_C"/>
</dbReference>
<dbReference type="InterPro" id="IPR051015">
    <property type="entry name" value="EvgA-like"/>
</dbReference>
<dbReference type="Pfam" id="PF00196">
    <property type="entry name" value="GerE"/>
    <property type="match status" value="1"/>
</dbReference>
<name>A0A178XXN7_9HYPH</name>
<gene>
    <name evidence="2" type="ORF">AU381_10735</name>
</gene>
<dbReference type="InterPro" id="IPR011006">
    <property type="entry name" value="CheY-like_superfamily"/>
</dbReference>
<dbReference type="RefSeq" id="WP_064242145.1">
    <property type="nucleotide sequence ID" value="NZ_LPUX01000055.1"/>
</dbReference>
<dbReference type="GO" id="GO:0006355">
    <property type="term" value="P:regulation of DNA-templated transcription"/>
    <property type="evidence" value="ECO:0007669"/>
    <property type="project" value="InterPro"/>
</dbReference>
<reference evidence="2 3" key="1">
    <citation type="journal article" date="2016" name="Int. J. Syst. Evol. Microbiol.">
        <title>Ensifer glycinis sp. nov., an novel rhizobial species associated with Glycine spp.</title>
        <authorList>
            <person name="Yan H."/>
            <person name="Yan J."/>
            <person name="Sui X.H."/>
            <person name="Wang E.T."/>
            <person name="Chen W.X."/>
            <person name="Zhang X.X."/>
            <person name="Chen W.F."/>
        </authorList>
    </citation>
    <scope>NUCLEOTIDE SEQUENCE [LARGE SCALE GENOMIC DNA]</scope>
    <source>
        <strain evidence="2 3">CCBAU 23380</strain>
    </source>
</reference>
<dbReference type="OrthoDB" id="7272316at2"/>
<evidence type="ECO:0000313" key="2">
    <source>
        <dbReference type="EMBL" id="OAP40007.1"/>
    </source>
</evidence>
<protein>
    <submittedName>
        <fullName evidence="2">Helix-turn-helix transcriptional regulator</fullName>
    </submittedName>
</protein>
<dbReference type="PANTHER" id="PTHR45566:SF1">
    <property type="entry name" value="HTH-TYPE TRANSCRIPTIONAL REGULATOR YHJB-RELATED"/>
    <property type="match status" value="1"/>
</dbReference>
<feature type="domain" description="HTH luxR-type" evidence="1">
    <location>
        <begin position="180"/>
        <end position="245"/>
    </location>
</feature>
<dbReference type="PRINTS" id="PR00038">
    <property type="entry name" value="HTHLUXR"/>
</dbReference>
<keyword evidence="3" id="KW-1185">Reference proteome</keyword>
<dbReference type="SUPFAM" id="SSF46894">
    <property type="entry name" value="C-terminal effector domain of the bipartite response regulators"/>
    <property type="match status" value="1"/>
</dbReference>
<dbReference type="STRING" id="1472378.AU381_10735"/>
<dbReference type="GO" id="GO:0003677">
    <property type="term" value="F:DNA binding"/>
    <property type="evidence" value="ECO:0007669"/>
    <property type="project" value="InterPro"/>
</dbReference>